<evidence type="ECO:0000259" key="2">
    <source>
        <dbReference type="Pfam" id="PF23868"/>
    </source>
</evidence>
<evidence type="ECO:0000313" key="4">
    <source>
        <dbReference type="Proteomes" id="UP000799444"/>
    </source>
</evidence>
<organism evidence="3 4">
    <name type="scientific">Polyplosphaeria fusca</name>
    <dbReference type="NCBI Taxonomy" id="682080"/>
    <lineage>
        <taxon>Eukaryota</taxon>
        <taxon>Fungi</taxon>
        <taxon>Dikarya</taxon>
        <taxon>Ascomycota</taxon>
        <taxon>Pezizomycotina</taxon>
        <taxon>Dothideomycetes</taxon>
        <taxon>Pleosporomycetidae</taxon>
        <taxon>Pleosporales</taxon>
        <taxon>Tetraplosphaeriaceae</taxon>
        <taxon>Polyplosphaeria</taxon>
    </lineage>
</organism>
<feature type="domain" description="Mmc1 C-terminal" evidence="2">
    <location>
        <begin position="372"/>
        <end position="581"/>
    </location>
</feature>
<keyword evidence="4" id="KW-1185">Reference proteome</keyword>
<sequence>MPPWVASAPRCIIGRQAIERLPFALRRSHKASLPLNLLRVRRASTHVSPTAINVRPNIPPQNQELYDALSGLSSAAEVYVNISRVQLALRGLAAQDAVVRIAVLSMNSQKSAQQLARLLLADPLGTEGQWEKQLGSSQNEEGKAVLLRYGDESNAHTSSPLYNILSVPSRVLRAHNIEILVSTLNTNVAISAAITTTESSKDSILVPKIQAPAATGLPVPYPTHKTLVLGEGLESAVAYGRFTADVTEGLEDMVKVAIDLPPSSTEPDADNTAEFLATNLKVGTNALNKFRESIANSEVYEHGWFQSGLPSITHWLVQYLQGPSPESLKPVLKSLICSIVDDVESNIAKQDAEQLHKLASSTPPSQTSDSILKNLETWAEQSHTELRDQLDEAFISRSWHKLAWWKLIWRVDDVSMILEDVLQRRWLVSAEKNAVYLAGQMNQAGYPETLTSNPPLPIDNNAAAAAASDPSPPSPPSPPSTTVQPPLPPWPTLIPQTRTSLLHTTLPPLQTLSQRLVLQSLTTTSLSTALATLFYISLPTFSLFEASAVAALGTVYALRRMQKVWEEAKSVWVGEVREGGRRAVKGVEDGVRGILVRREREEKEGRREREGVEERRRAREAVGRVREVLERLGRGE</sequence>
<name>A0A9P4UVS4_9PLEO</name>
<proteinExistence type="predicted"/>
<dbReference type="Pfam" id="PF23867">
    <property type="entry name" value="Mmc1_N"/>
    <property type="match status" value="1"/>
</dbReference>
<feature type="compositionally biased region" description="Low complexity" evidence="1">
    <location>
        <begin position="458"/>
        <end position="469"/>
    </location>
</feature>
<dbReference type="Pfam" id="PF23868">
    <property type="entry name" value="Mmc1_C"/>
    <property type="match status" value="1"/>
</dbReference>
<dbReference type="InterPro" id="IPR056196">
    <property type="entry name" value="Mmc1_C"/>
</dbReference>
<feature type="compositionally biased region" description="Pro residues" evidence="1">
    <location>
        <begin position="470"/>
        <end position="490"/>
    </location>
</feature>
<evidence type="ECO:0000256" key="1">
    <source>
        <dbReference type="SAM" id="MobiDB-lite"/>
    </source>
</evidence>
<gene>
    <name evidence="3" type="ORF">EJ04DRAFT_582236</name>
</gene>
<evidence type="ECO:0000313" key="3">
    <source>
        <dbReference type="EMBL" id="KAF2727156.1"/>
    </source>
</evidence>
<comment type="caution">
    <text evidence="3">The sequence shown here is derived from an EMBL/GenBank/DDBJ whole genome shotgun (WGS) entry which is preliminary data.</text>
</comment>
<feature type="region of interest" description="Disordered" evidence="1">
    <location>
        <begin position="448"/>
        <end position="490"/>
    </location>
</feature>
<protein>
    <recommendedName>
        <fullName evidence="2">Mmc1 C-terminal domain-containing protein</fullName>
    </recommendedName>
</protein>
<dbReference type="EMBL" id="ML996351">
    <property type="protein sequence ID" value="KAF2727156.1"/>
    <property type="molecule type" value="Genomic_DNA"/>
</dbReference>
<dbReference type="PANTHER" id="PTHR38644">
    <property type="entry name" value="EXPRESSED PROTEIN"/>
    <property type="match status" value="1"/>
</dbReference>
<dbReference type="PANTHER" id="PTHR38644:SF1">
    <property type="entry name" value="EXPRESSED PROTEIN"/>
    <property type="match status" value="1"/>
</dbReference>
<reference evidence="3" key="1">
    <citation type="journal article" date="2020" name="Stud. Mycol.">
        <title>101 Dothideomycetes genomes: a test case for predicting lifestyles and emergence of pathogens.</title>
        <authorList>
            <person name="Haridas S."/>
            <person name="Albert R."/>
            <person name="Binder M."/>
            <person name="Bloem J."/>
            <person name="Labutti K."/>
            <person name="Salamov A."/>
            <person name="Andreopoulos B."/>
            <person name="Baker S."/>
            <person name="Barry K."/>
            <person name="Bills G."/>
            <person name="Bluhm B."/>
            <person name="Cannon C."/>
            <person name="Castanera R."/>
            <person name="Culley D."/>
            <person name="Daum C."/>
            <person name="Ezra D."/>
            <person name="Gonzalez J."/>
            <person name="Henrissat B."/>
            <person name="Kuo A."/>
            <person name="Liang C."/>
            <person name="Lipzen A."/>
            <person name="Lutzoni F."/>
            <person name="Magnuson J."/>
            <person name="Mondo S."/>
            <person name="Nolan M."/>
            <person name="Ohm R."/>
            <person name="Pangilinan J."/>
            <person name="Park H.-J."/>
            <person name="Ramirez L."/>
            <person name="Alfaro M."/>
            <person name="Sun H."/>
            <person name="Tritt A."/>
            <person name="Yoshinaga Y."/>
            <person name="Zwiers L.-H."/>
            <person name="Turgeon B."/>
            <person name="Goodwin S."/>
            <person name="Spatafora J."/>
            <person name="Crous P."/>
            <person name="Grigoriev I."/>
        </authorList>
    </citation>
    <scope>NUCLEOTIDE SEQUENCE</scope>
    <source>
        <strain evidence="3">CBS 125425</strain>
    </source>
</reference>
<dbReference type="AlphaFoldDB" id="A0A9P4UVS4"/>
<dbReference type="Proteomes" id="UP000799444">
    <property type="component" value="Unassembled WGS sequence"/>
</dbReference>
<dbReference type="OrthoDB" id="5319015at2759"/>
<accession>A0A9P4UVS4</accession>